<dbReference type="GO" id="GO:0046491">
    <property type="term" value="P:L-methylmalonyl-CoA metabolic process"/>
    <property type="evidence" value="ECO:0007669"/>
    <property type="project" value="TreeGrafter"/>
</dbReference>
<gene>
    <name evidence="4" type="ORF">GGD45_004937</name>
    <name evidence="5" type="ORF">GXW80_23260</name>
</gene>
<dbReference type="InterPro" id="IPR051785">
    <property type="entry name" value="MMCE/EMCE_epimerase"/>
</dbReference>
<feature type="domain" description="VOC" evidence="3">
    <location>
        <begin position="19"/>
        <end position="165"/>
    </location>
</feature>
<dbReference type="InterPro" id="IPR037523">
    <property type="entry name" value="VOC_core"/>
</dbReference>
<proteinExistence type="predicted"/>
<evidence type="ECO:0000313" key="5">
    <source>
        <dbReference type="EMBL" id="NEV13911.1"/>
    </source>
</evidence>
<reference evidence="5 6" key="1">
    <citation type="submission" date="2020-02" db="EMBL/GenBank/DDBJ databases">
        <title>Draft genome sequence of Rhizobium tropici.</title>
        <authorList>
            <person name="Khayi S."/>
            <person name="Jemo M."/>
        </authorList>
    </citation>
    <scope>NUCLEOTIDE SEQUENCE [LARGE SCALE GENOMIC DNA]</scope>
    <source>
        <strain evidence="5 6">A12</strain>
    </source>
</reference>
<evidence type="ECO:0000313" key="7">
    <source>
        <dbReference type="Proteomes" id="UP000526625"/>
    </source>
</evidence>
<keyword evidence="1" id="KW-0479">Metal-binding</keyword>
<dbReference type="SUPFAM" id="SSF54593">
    <property type="entry name" value="Glyoxalase/Bleomycin resistance protein/Dihydroxybiphenyl dioxygenase"/>
    <property type="match status" value="1"/>
</dbReference>
<dbReference type="RefSeq" id="WP_015340919.1">
    <property type="nucleotide sequence ID" value="NZ_JAADZA010000032.1"/>
</dbReference>
<dbReference type="InterPro" id="IPR029068">
    <property type="entry name" value="Glyas_Bleomycin-R_OHBP_Dase"/>
</dbReference>
<evidence type="ECO:0000256" key="1">
    <source>
        <dbReference type="ARBA" id="ARBA00022723"/>
    </source>
</evidence>
<feature type="region of interest" description="Disordered" evidence="2">
    <location>
        <begin position="1"/>
        <end position="20"/>
    </location>
</feature>
<dbReference type="EMBL" id="JACHBF010000017">
    <property type="protein sequence ID" value="MBB6494493.1"/>
    <property type="molecule type" value="Genomic_DNA"/>
</dbReference>
<protein>
    <submittedName>
        <fullName evidence="4">Catechol 2,3-dioxygenase-like lactoylglutathione lyase family enzyme</fullName>
    </submittedName>
    <submittedName>
        <fullName evidence="5">Glyoxalase</fullName>
    </submittedName>
</protein>
<dbReference type="InterPro" id="IPR004360">
    <property type="entry name" value="Glyas_Fos-R_dOase_dom"/>
</dbReference>
<dbReference type="PROSITE" id="PS51819">
    <property type="entry name" value="VOC"/>
    <property type="match status" value="1"/>
</dbReference>
<accession>A0A6P1CBU8</accession>
<dbReference type="Pfam" id="PF00903">
    <property type="entry name" value="Glyoxalase"/>
    <property type="match status" value="1"/>
</dbReference>
<keyword evidence="7" id="KW-1185">Reference proteome</keyword>
<dbReference type="GO" id="GO:0046872">
    <property type="term" value="F:metal ion binding"/>
    <property type="evidence" value="ECO:0007669"/>
    <property type="project" value="UniProtKB-KW"/>
</dbReference>
<dbReference type="AlphaFoldDB" id="A0A6P1CBU8"/>
<evidence type="ECO:0000313" key="4">
    <source>
        <dbReference type="EMBL" id="MBB6494493.1"/>
    </source>
</evidence>
<sequence length="187" mass="20501">MKDPVSAATNTTGLPGLRGHDHTGLTVPDMKQAVDFFQNVLGCEAMMSFGPFADDEGTFMTDLLGVHPKAQVKQITQIRCGFGSNIELFEYVAPDQRDLKQKNSDIGAFHISLYVDDIDAAKAYLDSHNIETRLGPFPVQDGPAAGQSILYFQAPWGLQFEAISYPKGMAYEKDAETVLWSPKDPGK</sequence>
<dbReference type="PANTHER" id="PTHR43048:SF6">
    <property type="entry name" value="BLR8189 PROTEIN"/>
    <property type="match status" value="1"/>
</dbReference>
<dbReference type="Proteomes" id="UP000526625">
    <property type="component" value="Unassembled WGS sequence"/>
</dbReference>
<evidence type="ECO:0000313" key="6">
    <source>
        <dbReference type="Proteomes" id="UP000471190"/>
    </source>
</evidence>
<organism evidence="5 6">
    <name type="scientific">Rhizobium tropici</name>
    <dbReference type="NCBI Taxonomy" id="398"/>
    <lineage>
        <taxon>Bacteria</taxon>
        <taxon>Pseudomonadati</taxon>
        <taxon>Pseudomonadota</taxon>
        <taxon>Alphaproteobacteria</taxon>
        <taxon>Hyphomicrobiales</taxon>
        <taxon>Rhizobiaceae</taxon>
        <taxon>Rhizobium/Agrobacterium group</taxon>
        <taxon>Rhizobium</taxon>
    </lineage>
</organism>
<dbReference type="PANTHER" id="PTHR43048">
    <property type="entry name" value="METHYLMALONYL-COA EPIMERASE"/>
    <property type="match status" value="1"/>
</dbReference>
<evidence type="ECO:0000259" key="3">
    <source>
        <dbReference type="PROSITE" id="PS51819"/>
    </source>
</evidence>
<dbReference type="EMBL" id="JAADZA010000032">
    <property type="protein sequence ID" value="NEV13911.1"/>
    <property type="molecule type" value="Genomic_DNA"/>
</dbReference>
<dbReference type="Proteomes" id="UP000471190">
    <property type="component" value="Unassembled WGS sequence"/>
</dbReference>
<dbReference type="Gene3D" id="3.10.180.10">
    <property type="entry name" value="2,3-Dihydroxybiphenyl 1,2-Dioxygenase, domain 1"/>
    <property type="match status" value="1"/>
</dbReference>
<evidence type="ECO:0000256" key="2">
    <source>
        <dbReference type="SAM" id="MobiDB-lite"/>
    </source>
</evidence>
<comment type="caution">
    <text evidence="5">The sequence shown here is derived from an EMBL/GenBank/DDBJ whole genome shotgun (WGS) entry which is preliminary data.</text>
</comment>
<dbReference type="GO" id="GO:0004493">
    <property type="term" value="F:methylmalonyl-CoA epimerase activity"/>
    <property type="evidence" value="ECO:0007669"/>
    <property type="project" value="TreeGrafter"/>
</dbReference>
<reference evidence="4 7" key="2">
    <citation type="submission" date="2020-08" db="EMBL/GenBank/DDBJ databases">
        <title>Genomic Encyclopedia of Type Strains, Phase IV (KMG-V): Genome sequencing to study the core and pangenomes of soil and plant-associated prokaryotes.</title>
        <authorList>
            <person name="Whitman W."/>
        </authorList>
    </citation>
    <scope>NUCLEOTIDE SEQUENCE [LARGE SCALE GENOMIC DNA]</scope>
    <source>
        <strain evidence="4 7">SEMIA 4059</strain>
    </source>
</reference>
<name>A0A6P1CBU8_RHITR</name>